<evidence type="ECO:0000313" key="2">
    <source>
        <dbReference type="EMBL" id="AVF25132.1"/>
    </source>
</evidence>
<accession>A0A2L1UAE4</accession>
<organism evidence="2 3">
    <name type="scientific">Paenibacillus larvae subsp. larvae</name>
    <dbReference type="NCBI Taxonomy" id="147375"/>
    <lineage>
        <taxon>Bacteria</taxon>
        <taxon>Bacillati</taxon>
        <taxon>Bacillota</taxon>
        <taxon>Bacilli</taxon>
        <taxon>Bacillales</taxon>
        <taxon>Paenibacillaceae</taxon>
        <taxon>Paenibacillus</taxon>
    </lineage>
</organism>
<dbReference type="RefSeq" id="WP_077996883.1">
    <property type="nucleotide sequence ID" value="NZ_CP019655.1"/>
</dbReference>
<feature type="signal peptide" evidence="1">
    <location>
        <begin position="1"/>
        <end position="25"/>
    </location>
</feature>
<dbReference type="Proteomes" id="UP000239833">
    <property type="component" value="Chromosome"/>
</dbReference>
<keyword evidence="1" id="KW-0732">Signal</keyword>
<reference evidence="3" key="1">
    <citation type="submission" date="2017-02" db="EMBL/GenBank/DDBJ databases">
        <title>Delineation of Paenibacillus larvae strains originating from foulbrood outbreaks.</title>
        <authorList>
            <person name="Beims H."/>
            <person name="Bunk B."/>
            <person name="Sproeer C."/>
            <person name="Mohr K.I."/>
            <person name="Pradella S."/>
            <person name="Guenther G."/>
            <person name="Rohde M."/>
            <person name="von der Ohe W."/>
            <person name="Steinert M."/>
        </authorList>
    </citation>
    <scope>NUCLEOTIDE SEQUENCE [LARGE SCALE GENOMIC DNA]</scope>
    <source>
        <strain evidence="3">Eric_III</strain>
    </source>
</reference>
<evidence type="ECO:0000313" key="3">
    <source>
        <dbReference type="Proteomes" id="UP000239833"/>
    </source>
</evidence>
<evidence type="ECO:0000256" key="1">
    <source>
        <dbReference type="SAM" id="SignalP"/>
    </source>
</evidence>
<dbReference type="GeneID" id="64217743"/>
<name>A0A2L1UAE4_9BACL</name>
<protein>
    <submittedName>
        <fullName evidence="2">Uncharacterized protein</fullName>
    </submittedName>
</protein>
<sequence length="98" mass="11314" precursor="true">MKKFLVFLSLLALVITIVLPSSSMAATNDRLARFEQHLYSLDKSDPFVSEQIEKYSKLTEKQKQRVVEILYEPNIIQQAFDTMQTLDAGNLFPCQMKK</sequence>
<gene>
    <name evidence="2" type="ORF">ERICIII_00927</name>
</gene>
<proteinExistence type="predicted"/>
<dbReference type="AlphaFoldDB" id="A0A2L1UAE4"/>
<dbReference type="EMBL" id="CP019655">
    <property type="protein sequence ID" value="AVF25132.1"/>
    <property type="molecule type" value="Genomic_DNA"/>
</dbReference>
<feature type="chain" id="PRO_5014914796" evidence="1">
    <location>
        <begin position="26"/>
        <end position="98"/>
    </location>
</feature>